<evidence type="ECO:0000256" key="19">
    <source>
        <dbReference type="RuleBase" id="RU003456"/>
    </source>
</evidence>
<dbReference type="InterPro" id="IPR020396">
    <property type="entry name" value="NADH_UbQ_OxRdtase_CS"/>
</dbReference>
<evidence type="ECO:0000256" key="13">
    <source>
        <dbReference type="ARBA" id="ARBA00022967"/>
    </source>
</evidence>
<dbReference type="GO" id="GO:0000139">
    <property type="term" value="C:Golgi membrane"/>
    <property type="evidence" value="ECO:0007669"/>
    <property type="project" value="UniProtKB-SubCell"/>
</dbReference>
<evidence type="ECO:0000256" key="11">
    <source>
        <dbReference type="ARBA" id="ARBA00022857"/>
    </source>
</evidence>
<dbReference type="InterPro" id="IPR050254">
    <property type="entry name" value="RNA_pol_beta''_euk"/>
</dbReference>
<dbReference type="PANTHER" id="PTHR34995:SF1">
    <property type="entry name" value="DNA-DIRECTED RNA POLYMERASE SUBUNIT BETA"/>
    <property type="match status" value="1"/>
</dbReference>
<dbReference type="Pfam" id="PF00329">
    <property type="entry name" value="Complex1_30kDa"/>
    <property type="match status" value="1"/>
</dbReference>
<evidence type="ECO:0000256" key="14">
    <source>
        <dbReference type="ARBA" id="ARBA00023027"/>
    </source>
</evidence>
<dbReference type="InterPro" id="IPR001268">
    <property type="entry name" value="NADH_UbQ_OxRdtase_30kDa_su"/>
</dbReference>
<dbReference type="EC" id="2.7.7.6" evidence="2"/>
<keyword evidence="15" id="KW-0793">Thylakoid</keyword>
<comment type="caution">
    <text evidence="23">The sequence shown here is derived from an EMBL/GenBank/DDBJ whole genome shotgun (WGS) entry which is preliminary data.</text>
</comment>
<evidence type="ECO:0000256" key="12">
    <source>
        <dbReference type="ARBA" id="ARBA00022957"/>
    </source>
</evidence>
<dbReference type="InterPro" id="IPR037232">
    <property type="entry name" value="NADH_quin_OxRdtase_su_C/D-like"/>
</dbReference>
<keyword evidence="6" id="KW-0934">Plastid</keyword>
<dbReference type="FunFam" id="3.30.460.80:FF:000004">
    <property type="entry name" value="NAD(P)H-quinone oxidoreductase subunit J, chloroplastic"/>
    <property type="match status" value="1"/>
</dbReference>
<evidence type="ECO:0000259" key="20">
    <source>
        <dbReference type="Pfam" id="PF00329"/>
    </source>
</evidence>
<evidence type="ECO:0000256" key="5">
    <source>
        <dbReference type="ARBA" id="ARBA00022528"/>
    </source>
</evidence>
<keyword evidence="13 19" id="KW-1278">Translocase</keyword>
<evidence type="ECO:0000256" key="16">
    <source>
        <dbReference type="ARBA" id="ARBA00023136"/>
    </source>
</evidence>
<dbReference type="SUPFAM" id="SSF64484">
    <property type="entry name" value="beta and beta-prime subunits of DNA dependent RNA-polymerase"/>
    <property type="match status" value="1"/>
</dbReference>
<dbReference type="InterPro" id="IPR029044">
    <property type="entry name" value="Nucleotide-diphossugar_trans"/>
</dbReference>
<evidence type="ECO:0000256" key="18">
    <source>
        <dbReference type="ARBA" id="ARBA00031773"/>
    </source>
</evidence>
<protein>
    <recommendedName>
        <fullName evidence="2">DNA-directed RNA polymerase</fullName>
        <ecNumber evidence="2">2.7.7.6</ecNumber>
    </recommendedName>
    <alternativeName>
        <fullName evidence="18">NAD(P)H dehydrogenase subunit J</fullName>
    </alternativeName>
</protein>
<dbReference type="GO" id="GO:0071555">
    <property type="term" value="P:cell wall organization"/>
    <property type="evidence" value="ECO:0007669"/>
    <property type="project" value="UniProtKB-KW"/>
</dbReference>
<keyword evidence="17" id="KW-0804">Transcription</keyword>
<keyword evidence="5" id="KW-0150">Chloroplast</keyword>
<dbReference type="EMBL" id="JAVIJP010000012">
    <property type="protein sequence ID" value="KAL3646559.1"/>
    <property type="molecule type" value="Genomic_DNA"/>
</dbReference>
<dbReference type="PROSITE" id="PS00542">
    <property type="entry name" value="COMPLEX1_30K"/>
    <property type="match status" value="1"/>
</dbReference>
<evidence type="ECO:0000256" key="1">
    <source>
        <dbReference type="ARBA" id="ARBA00007569"/>
    </source>
</evidence>
<dbReference type="GO" id="GO:0048038">
    <property type="term" value="F:quinone binding"/>
    <property type="evidence" value="ECO:0007669"/>
    <property type="project" value="UniProtKB-KW"/>
</dbReference>
<dbReference type="SUPFAM" id="SSF143243">
    <property type="entry name" value="Nqo5-like"/>
    <property type="match status" value="1"/>
</dbReference>
<evidence type="ECO:0000313" key="24">
    <source>
        <dbReference type="Proteomes" id="UP001632038"/>
    </source>
</evidence>
<dbReference type="Pfam" id="PF04998">
    <property type="entry name" value="RNA_pol_Rpb1_5"/>
    <property type="match status" value="1"/>
</dbReference>
<keyword evidence="10" id="KW-0862">Zinc</keyword>
<keyword evidence="16" id="KW-0472">Membrane</keyword>
<keyword evidence="11" id="KW-0521">NADP</keyword>
<feature type="domain" description="NADH:ubiquinone oxidoreductase 30kDa subunit" evidence="20">
    <location>
        <begin position="36"/>
        <end position="149"/>
    </location>
</feature>
<evidence type="ECO:0000259" key="21">
    <source>
        <dbReference type="Pfam" id="PF04998"/>
    </source>
</evidence>
<evidence type="ECO:0000313" key="22">
    <source>
        <dbReference type="EMBL" id="KAL3646559.1"/>
    </source>
</evidence>
<evidence type="ECO:0000256" key="7">
    <source>
        <dbReference type="ARBA" id="ARBA00022679"/>
    </source>
</evidence>
<evidence type="ECO:0000256" key="8">
    <source>
        <dbReference type="ARBA" id="ARBA00022695"/>
    </source>
</evidence>
<evidence type="ECO:0000256" key="2">
    <source>
        <dbReference type="ARBA" id="ARBA00012418"/>
    </source>
</evidence>
<keyword evidence="7 23" id="KW-0808">Transferase</keyword>
<keyword evidence="12" id="KW-0618">Plastoquinone</keyword>
<evidence type="ECO:0000313" key="23">
    <source>
        <dbReference type="EMBL" id="KAL3646634.1"/>
    </source>
</evidence>
<comment type="similarity">
    <text evidence="1 19">Belongs to the complex I 30 kDa subunit family.</text>
</comment>
<evidence type="ECO:0000256" key="15">
    <source>
        <dbReference type="ARBA" id="ARBA00023078"/>
    </source>
</evidence>
<proteinExistence type="inferred from homology"/>
<keyword evidence="9" id="KW-0874">Quinone</keyword>
<dbReference type="GO" id="GO:0000428">
    <property type="term" value="C:DNA-directed RNA polymerase complex"/>
    <property type="evidence" value="ECO:0007669"/>
    <property type="project" value="UniProtKB-KW"/>
</dbReference>
<dbReference type="Proteomes" id="UP001632038">
    <property type="component" value="Unassembled WGS sequence"/>
</dbReference>
<dbReference type="SUPFAM" id="SSF53448">
    <property type="entry name" value="Nucleotide-diphospho-sugar transferases"/>
    <property type="match status" value="1"/>
</dbReference>
<keyword evidence="24" id="KW-1185">Reference proteome</keyword>
<keyword evidence="4" id="KW-0240">DNA-directed RNA polymerase</keyword>
<dbReference type="Gene3D" id="3.90.550.10">
    <property type="entry name" value="Spore Coat Polysaccharide Biosynthesis Protein SpsA, Chain A"/>
    <property type="match status" value="1"/>
</dbReference>
<feature type="domain" description="RNA polymerase Rpb1" evidence="21">
    <location>
        <begin position="365"/>
        <end position="407"/>
    </location>
</feature>
<dbReference type="InterPro" id="IPR007081">
    <property type="entry name" value="RNA_pol_Rpb1_5"/>
</dbReference>
<keyword evidence="14 19" id="KW-0520">NAD</keyword>
<evidence type="ECO:0000256" key="10">
    <source>
        <dbReference type="ARBA" id="ARBA00022833"/>
    </source>
</evidence>
<dbReference type="Gene3D" id="3.30.460.80">
    <property type="entry name" value="NADH:ubiquinone oxidoreductase, 30kDa subunit"/>
    <property type="match status" value="1"/>
</dbReference>
<dbReference type="Gene3D" id="1.10.1790.20">
    <property type="match status" value="1"/>
</dbReference>
<dbReference type="PANTHER" id="PTHR34995">
    <property type="entry name" value="DNA-DIRECTED RNA POLYMERASE SUBUNIT BETA"/>
    <property type="match status" value="1"/>
</dbReference>
<organism evidence="23 24">
    <name type="scientific">Castilleja foliolosa</name>
    <dbReference type="NCBI Taxonomy" id="1961234"/>
    <lineage>
        <taxon>Eukaryota</taxon>
        <taxon>Viridiplantae</taxon>
        <taxon>Streptophyta</taxon>
        <taxon>Embryophyta</taxon>
        <taxon>Tracheophyta</taxon>
        <taxon>Spermatophyta</taxon>
        <taxon>Magnoliopsida</taxon>
        <taxon>eudicotyledons</taxon>
        <taxon>Gunneridae</taxon>
        <taxon>Pentapetalae</taxon>
        <taxon>asterids</taxon>
        <taxon>lamiids</taxon>
        <taxon>Lamiales</taxon>
        <taxon>Orobanchaceae</taxon>
        <taxon>Pedicularideae</taxon>
        <taxon>Castillejinae</taxon>
        <taxon>Castilleja</taxon>
    </lineage>
</organism>
<sequence length="528" mass="60217">MWEIKKMQGHLSAWLLKHGIIYRSLGFDYQGIETLQIKSEGWHSIAVILYVYGYNYLRSQCAYDVAPGGLLASVYHLTRIEYGVDQPEEVCIKVFTSRRNPRIPSAFWVWKSVDFQERESYDMLGISYDNHPRLKRILMPESWIGWPLRGFQETTFIEQVVEDEGQMEGRPAGCAKIMNWHLHLEAQNTVYPKGWLLQKNLVAALPEHAGILTPIFRVGGFPRAGIDLRFLQQSALELRCGACFGWFLLDARKWSANNILSLIGNAWLRIVVIRSAKPYLAPPGATVHGYYGEILYEGDTLITFIYEKSRSGDITQGLPKVEQVLEVRSIDSISMNLEKRVEGWNERITRILGMPWTFLIGAELTIVQSRISLVNKIQKVYRSQGVQIHNRHIEIIVRQITSKVLVSEDGMSNVFSPGELIGLLRAERMGRALEEAASFQETARVLAKAALRGRISWLKGLKENVVLGGMIPVGTGLKGLVLPSKQHNKSPLETKKNNLFEGEMRDILFHHRKFFDSLEQLDEFSRSF</sequence>
<reference evidence="23 24" key="1">
    <citation type="journal article" date="2024" name="IScience">
        <title>Strigolactones Initiate the Formation of Haustorium-like Structures in Castilleja.</title>
        <authorList>
            <person name="Buerger M."/>
            <person name="Peterson D."/>
            <person name="Chory J."/>
        </authorList>
    </citation>
    <scope>NUCLEOTIDE SEQUENCE</scope>
    <source>
        <strain evidence="23">Tecolote</strain>
        <tissue evidence="23">Flower</tissue>
    </source>
</reference>
<accession>A0ABD3DXJ0</accession>
<dbReference type="NCBIfam" id="NF009141">
    <property type="entry name" value="PRK12494.1"/>
    <property type="match status" value="1"/>
</dbReference>
<keyword evidence="8 23" id="KW-0548">Nucleotidyltransferase</keyword>
<dbReference type="EMBL" id="JAVIJP010000012">
    <property type="protein sequence ID" value="KAL3646634.1"/>
    <property type="molecule type" value="Genomic_DNA"/>
</dbReference>
<keyword evidence="3 19" id="KW-0813">Transport</keyword>
<evidence type="ECO:0000256" key="17">
    <source>
        <dbReference type="ARBA" id="ARBA00023163"/>
    </source>
</evidence>
<gene>
    <name evidence="23" type="primary">rpoC2_5</name>
    <name evidence="22" type="synonym">rpoC2_6</name>
    <name evidence="22" type="ORF">CASFOL_009526</name>
    <name evidence="23" type="ORF">CASFOL_009601</name>
</gene>
<name>A0ABD3DXJ0_9LAMI</name>
<dbReference type="CDD" id="cd02655">
    <property type="entry name" value="RNAP_beta'_C"/>
    <property type="match status" value="1"/>
</dbReference>
<dbReference type="AlphaFoldDB" id="A0ABD3DXJ0"/>
<evidence type="ECO:0000256" key="9">
    <source>
        <dbReference type="ARBA" id="ARBA00022719"/>
    </source>
</evidence>
<evidence type="ECO:0000256" key="3">
    <source>
        <dbReference type="ARBA" id="ARBA00022448"/>
    </source>
</evidence>
<dbReference type="GO" id="GO:0016779">
    <property type="term" value="F:nucleotidyltransferase activity"/>
    <property type="evidence" value="ECO:0007669"/>
    <property type="project" value="UniProtKB-KW"/>
</dbReference>
<reference evidence="23" key="2">
    <citation type="submission" date="2024-11" db="EMBL/GenBank/DDBJ databases">
        <authorList>
            <person name="Burger M."/>
            <person name="Chory J."/>
        </authorList>
    </citation>
    <scope>NUCLEOTIDE SEQUENCE</scope>
    <source>
        <strain evidence="23">Tecolote</strain>
        <tissue evidence="23">Flower</tissue>
    </source>
</reference>
<evidence type="ECO:0000256" key="4">
    <source>
        <dbReference type="ARBA" id="ARBA00022478"/>
    </source>
</evidence>
<evidence type="ECO:0000256" key="6">
    <source>
        <dbReference type="ARBA" id="ARBA00022640"/>
    </source>
</evidence>